<reference evidence="2" key="1">
    <citation type="submission" date="2020-01" db="EMBL/GenBank/DDBJ databases">
        <authorList>
            <person name="Qin S."/>
        </authorList>
    </citation>
    <scope>NUCLEOTIDE SEQUENCE</scope>
    <source>
        <strain evidence="2">CVir17-16-YZ6g</strain>
        <plasmid evidence="2">p17-15-vir-like</plasmid>
    </source>
</reference>
<sequence length="39" mass="4453">MPISGVRTTTPLIFCYFFISLIISSIFLTLLIFFYCLAS</sequence>
<evidence type="ECO:0000313" key="2">
    <source>
        <dbReference type="EMBL" id="QTX15030.1"/>
    </source>
</evidence>
<organism evidence="2">
    <name type="scientific">Klebsiella pneumoniae</name>
    <dbReference type="NCBI Taxonomy" id="573"/>
    <lineage>
        <taxon>Bacteria</taxon>
        <taxon>Pseudomonadati</taxon>
        <taxon>Pseudomonadota</taxon>
        <taxon>Gammaproteobacteria</taxon>
        <taxon>Enterobacterales</taxon>
        <taxon>Enterobacteriaceae</taxon>
        <taxon>Klebsiella/Raoultella group</taxon>
        <taxon>Klebsiella</taxon>
        <taxon>Klebsiella pneumoniae complex</taxon>
    </lineage>
</organism>
<geneLocation type="plasmid" evidence="2">
    <name>p17-15-vir-like</name>
</geneLocation>
<keyword evidence="2" id="KW-0614">Plasmid</keyword>
<keyword evidence="1" id="KW-0472">Membrane</keyword>
<proteinExistence type="predicted"/>
<protein>
    <submittedName>
        <fullName evidence="2">Uncharacterized protein</fullName>
    </submittedName>
</protein>
<dbReference type="AlphaFoldDB" id="A0A8B0SW47"/>
<accession>A0A8B0SW47</accession>
<dbReference type="EMBL" id="MN956836">
    <property type="protein sequence ID" value="QTX15030.1"/>
    <property type="molecule type" value="Genomic_DNA"/>
</dbReference>
<keyword evidence="1" id="KW-1133">Transmembrane helix</keyword>
<feature type="transmembrane region" description="Helical" evidence="1">
    <location>
        <begin position="12"/>
        <end position="35"/>
    </location>
</feature>
<name>A0A8B0SW47_KLEPN</name>
<keyword evidence="1" id="KW-0812">Transmembrane</keyword>
<evidence type="ECO:0000256" key="1">
    <source>
        <dbReference type="SAM" id="Phobius"/>
    </source>
</evidence>